<dbReference type="Proteomes" id="UP001168821">
    <property type="component" value="Unassembled WGS sequence"/>
</dbReference>
<proteinExistence type="predicted"/>
<sequence length="248" mass="30351">MYGAEIWGWREYEEIERVQEKYLKWTLGLEKYTPGYIVREETKREKMRVEAGKRAVGFEQKFSERGDCKILQECWKEIRKEGGKHVWNERDKYYEGKGYACEEIERMREMGRSMKEELSVRDKDIDKQERRSRISESRYNADYRKIVKDEVPKYTQRESIKEKRMMARFRCGNEEKENNFWMDETDRRCRICWREGETIEHMLEGCEGLRESEESREEVLNEDGRGLDWMKEVWKIRELWQGVGKQKE</sequence>
<evidence type="ECO:0000313" key="1">
    <source>
        <dbReference type="EMBL" id="KAJ3651409.1"/>
    </source>
</evidence>
<organism evidence="1 2">
    <name type="scientific">Zophobas morio</name>
    <dbReference type="NCBI Taxonomy" id="2755281"/>
    <lineage>
        <taxon>Eukaryota</taxon>
        <taxon>Metazoa</taxon>
        <taxon>Ecdysozoa</taxon>
        <taxon>Arthropoda</taxon>
        <taxon>Hexapoda</taxon>
        <taxon>Insecta</taxon>
        <taxon>Pterygota</taxon>
        <taxon>Neoptera</taxon>
        <taxon>Endopterygota</taxon>
        <taxon>Coleoptera</taxon>
        <taxon>Polyphaga</taxon>
        <taxon>Cucujiformia</taxon>
        <taxon>Tenebrionidae</taxon>
        <taxon>Zophobas</taxon>
    </lineage>
</organism>
<accession>A0AA38I9R0</accession>
<name>A0AA38I9R0_9CUCU</name>
<dbReference type="AlphaFoldDB" id="A0AA38I9R0"/>
<protein>
    <submittedName>
        <fullName evidence="1">Uncharacterized protein</fullName>
    </submittedName>
</protein>
<gene>
    <name evidence="1" type="ORF">Zmor_017454</name>
</gene>
<evidence type="ECO:0000313" key="2">
    <source>
        <dbReference type="Proteomes" id="UP001168821"/>
    </source>
</evidence>
<comment type="caution">
    <text evidence="1">The sequence shown here is derived from an EMBL/GenBank/DDBJ whole genome shotgun (WGS) entry which is preliminary data.</text>
</comment>
<reference evidence="1" key="1">
    <citation type="journal article" date="2023" name="G3 (Bethesda)">
        <title>Whole genome assemblies of Zophobas morio and Tenebrio molitor.</title>
        <authorList>
            <person name="Kaur S."/>
            <person name="Stinson S.A."/>
            <person name="diCenzo G.C."/>
        </authorList>
    </citation>
    <scope>NUCLEOTIDE SEQUENCE</scope>
    <source>
        <strain evidence="1">QUZm001</strain>
    </source>
</reference>
<dbReference type="EMBL" id="JALNTZ010000005">
    <property type="protein sequence ID" value="KAJ3651409.1"/>
    <property type="molecule type" value="Genomic_DNA"/>
</dbReference>
<keyword evidence="2" id="KW-1185">Reference proteome</keyword>